<gene>
    <name evidence="2" type="ORF">Solivirus2_53</name>
</gene>
<proteinExistence type="predicted"/>
<protein>
    <submittedName>
        <fullName evidence="2">Uncharacterized protein</fullName>
    </submittedName>
</protein>
<reference evidence="2" key="1">
    <citation type="submission" date="2018-10" db="EMBL/GenBank/DDBJ databases">
        <title>Hidden diversity of soil giant viruses.</title>
        <authorList>
            <person name="Schulz F."/>
            <person name="Alteio L."/>
            <person name="Goudeau D."/>
            <person name="Ryan E.M."/>
            <person name="Malmstrom R.R."/>
            <person name="Blanchard J."/>
            <person name="Woyke T."/>
        </authorList>
    </citation>
    <scope>NUCLEOTIDE SEQUENCE</scope>
    <source>
        <strain evidence="2">SOV1</strain>
    </source>
</reference>
<feature type="compositionally biased region" description="Basic and acidic residues" evidence="1">
    <location>
        <begin position="109"/>
        <end position="120"/>
    </location>
</feature>
<name>A0A3G5AFN0_9VIRU</name>
<accession>A0A3G5AFN0</accession>
<evidence type="ECO:0000313" key="2">
    <source>
        <dbReference type="EMBL" id="AYV85982.1"/>
    </source>
</evidence>
<dbReference type="EMBL" id="MK072490">
    <property type="protein sequence ID" value="AYV85982.1"/>
    <property type="molecule type" value="Genomic_DNA"/>
</dbReference>
<sequence length="158" mass="18251">MSVQKEIIAQISEICEKHSDDVTETSLLEFRREVLALLYSEKEIADEDKIQVICFGITKAGIRCKRRAFGASFCSKHKSQKIHPPLPPLKSSNHNDDGEEEEKDESDYDTEHSDEEKKEEDLLEFECKYQFTKGCMSGTFCKRKTVGETHLCKFHQKK</sequence>
<feature type="region of interest" description="Disordered" evidence="1">
    <location>
        <begin position="74"/>
        <end position="120"/>
    </location>
</feature>
<evidence type="ECO:0000256" key="1">
    <source>
        <dbReference type="SAM" id="MobiDB-lite"/>
    </source>
</evidence>
<feature type="compositionally biased region" description="Acidic residues" evidence="1">
    <location>
        <begin position="97"/>
        <end position="108"/>
    </location>
</feature>
<organism evidence="2">
    <name type="scientific">Solivirus sp</name>
    <dbReference type="NCBI Taxonomy" id="2487772"/>
    <lineage>
        <taxon>Viruses</taxon>
        <taxon>Pithoviruses</taxon>
    </lineage>
</organism>